<evidence type="ECO:0000313" key="9">
    <source>
        <dbReference type="Proteomes" id="UP000251402"/>
    </source>
</evidence>
<dbReference type="InterPro" id="IPR013249">
    <property type="entry name" value="RNA_pol_sigma70_r4_t2"/>
</dbReference>
<evidence type="ECO:0000256" key="4">
    <source>
        <dbReference type="ARBA" id="ARBA00023125"/>
    </source>
</evidence>
<dbReference type="PANTHER" id="PTHR43133:SF8">
    <property type="entry name" value="RNA POLYMERASE SIGMA FACTOR HI_1459-RELATED"/>
    <property type="match status" value="1"/>
</dbReference>
<evidence type="ECO:0000259" key="7">
    <source>
        <dbReference type="Pfam" id="PF08281"/>
    </source>
</evidence>
<dbReference type="GO" id="GO:0003677">
    <property type="term" value="F:DNA binding"/>
    <property type="evidence" value="ECO:0007669"/>
    <property type="project" value="UniProtKB-KW"/>
</dbReference>
<gene>
    <name evidence="8" type="ORF">DEO27_030965</name>
</gene>
<keyword evidence="9" id="KW-1185">Reference proteome</keyword>
<evidence type="ECO:0000256" key="5">
    <source>
        <dbReference type="ARBA" id="ARBA00023163"/>
    </source>
</evidence>
<dbReference type="CDD" id="cd06171">
    <property type="entry name" value="Sigma70_r4"/>
    <property type="match status" value="1"/>
</dbReference>
<dbReference type="SUPFAM" id="SSF88659">
    <property type="entry name" value="Sigma3 and sigma4 domains of RNA polymerase sigma factors"/>
    <property type="match status" value="1"/>
</dbReference>
<comment type="similarity">
    <text evidence="1">Belongs to the sigma-70 factor family. ECF subfamily.</text>
</comment>
<dbReference type="NCBIfam" id="TIGR02937">
    <property type="entry name" value="sigma70-ECF"/>
    <property type="match status" value="1"/>
</dbReference>
<dbReference type="SUPFAM" id="SSF88946">
    <property type="entry name" value="Sigma2 domain of RNA polymerase sigma factors"/>
    <property type="match status" value="1"/>
</dbReference>
<evidence type="ECO:0000259" key="6">
    <source>
        <dbReference type="Pfam" id="PF04542"/>
    </source>
</evidence>
<reference evidence="8" key="1">
    <citation type="submission" date="2019-08" db="EMBL/GenBank/DDBJ databases">
        <title>Comparative genome analysis confer to the adaptation heavy metal polluted environment.</title>
        <authorList>
            <person name="Li Y."/>
        </authorList>
    </citation>
    <scope>NUCLEOTIDE SEQUENCE [LARGE SCALE GENOMIC DNA]</scope>
    <source>
        <strain evidence="8">P1</strain>
    </source>
</reference>
<dbReference type="InterPro" id="IPR013324">
    <property type="entry name" value="RNA_pol_sigma_r3/r4-like"/>
</dbReference>
<keyword evidence="3" id="KW-0731">Sigma factor</keyword>
<dbReference type="Gene3D" id="1.10.1740.10">
    <property type="match status" value="1"/>
</dbReference>
<evidence type="ECO:0000313" key="8">
    <source>
        <dbReference type="EMBL" id="QEM14252.1"/>
    </source>
</evidence>
<proteinExistence type="inferred from homology"/>
<keyword evidence="2" id="KW-0805">Transcription regulation</keyword>
<dbReference type="InterPro" id="IPR036388">
    <property type="entry name" value="WH-like_DNA-bd_sf"/>
</dbReference>
<accession>A0A5C1I7L8</accession>
<dbReference type="Pfam" id="PF04542">
    <property type="entry name" value="Sigma70_r2"/>
    <property type="match status" value="1"/>
</dbReference>
<dbReference type="AlphaFoldDB" id="A0A5C1I7L8"/>
<dbReference type="GO" id="GO:0016987">
    <property type="term" value="F:sigma factor activity"/>
    <property type="evidence" value="ECO:0007669"/>
    <property type="project" value="UniProtKB-KW"/>
</dbReference>
<dbReference type="KEGG" id="mrub:DEO27_030965"/>
<protein>
    <submittedName>
        <fullName evidence="8">RNA polymerase sigma factor</fullName>
    </submittedName>
</protein>
<dbReference type="InterPro" id="IPR014284">
    <property type="entry name" value="RNA_pol_sigma-70_dom"/>
</dbReference>
<dbReference type="InterPro" id="IPR013325">
    <property type="entry name" value="RNA_pol_sigma_r2"/>
</dbReference>
<dbReference type="EMBL" id="CP043450">
    <property type="protein sequence ID" value="QEM14252.1"/>
    <property type="molecule type" value="Genomic_DNA"/>
</dbReference>
<sequence length="309" mass="35080">MKQADQVRQELYPLNINLLFKKFNPLVQALALQICGNTAEAEDAVQDAWVTVFTHGHQLRQADSFLPWLKRIVINSCHQLTRKGKRTVLVGELPESDKMIADSVESKFELNAQRDTLHAVLAELPIHLRETVMLRYLTGYNSYDQIATITGVPVGTVRSRLSDSKKKLSKLWQSADDVDHSVFAKDQYWNSYYEKICPGAYKDQNLLSDLYTHIADDLKIVFTSGKTVTGRRMFELGFEDDLEHGSFIRSVDQCSTSGNLTVLKVTFANSADFPLHCPSGAYLTFLRKEDQLSEMKMYHSARQAISDFC</sequence>
<dbReference type="RefSeq" id="WP_112573180.1">
    <property type="nucleotide sequence ID" value="NZ_CP043450.1"/>
</dbReference>
<dbReference type="OrthoDB" id="9782703at2"/>
<dbReference type="Proteomes" id="UP000251402">
    <property type="component" value="Chromosome"/>
</dbReference>
<evidence type="ECO:0000256" key="2">
    <source>
        <dbReference type="ARBA" id="ARBA00023015"/>
    </source>
</evidence>
<feature type="domain" description="RNA polymerase sigma factor 70 region 4 type 2" evidence="7">
    <location>
        <begin position="116"/>
        <end position="168"/>
    </location>
</feature>
<dbReference type="Gene3D" id="1.10.10.10">
    <property type="entry name" value="Winged helix-like DNA-binding domain superfamily/Winged helix DNA-binding domain"/>
    <property type="match status" value="1"/>
</dbReference>
<dbReference type="GO" id="GO:0006352">
    <property type="term" value="P:DNA-templated transcription initiation"/>
    <property type="evidence" value="ECO:0007669"/>
    <property type="project" value="InterPro"/>
</dbReference>
<keyword evidence="5" id="KW-0804">Transcription</keyword>
<organism evidence="8 9">
    <name type="scientific">Mucilaginibacter rubeus</name>
    <dbReference type="NCBI Taxonomy" id="2027860"/>
    <lineage>
        <taxon>Bacteria</taxon>
        <taxon>Pseudomonadati</taxon>
        <taxon>Bacteroidota</taxon>
        <taxon>Sphingobacteriia</taxon>
        <taxon>Sphingobacteriales</taxon>
        <taxon>Sphingobacteriaceae</taxon>
        <taxon>Mucilaginibacter</taxon>
    </lineage>
</organism>
<dbReference type="InterPro" id="IPR039425">
    <property type="entry name" value="RNA_pol_sigma-70-like"/>
</dbReference>
<feature type="domain" description="RNA polymerase sigma-70 region 2" evidence="6">
    <location>
        <begin position="19"/>
        <end position="87"/>
    </location>
</feature>
<name>A0A5C1I7L8_9SPHI</name>
<dbReference type="InterPro" id="IPR007627">
    <property type="entry name" value="RNA_pol_sigma70_r2"/>
</dbReference>
<evidence type="ECO:0000256" key="1">
    <source>
        <dbReference type="ARBA" id="ARBA00010641"/>
    </source>
</evidence>
<keyword evidence="4" id="KW-0238">DNA-binding</keyword>
<dbReference type="Pfam" id="PF08281">
    <property type="entry name" value="Sigma70_r4_2"/>
    <property type="match status" value="1"/>
</dbReference>
<evidence type="ECO:0000256" key="3">
    <source>
        <dbReference type="ARBA" id="ARBA00023082"/>
    </source>
</evidence>
<dbReference type="PANTHER" id="PTHR43133">
    <property type="entry name" value="RNA POLYMERASE ECF-TYPE SIGMA FACTO"/>
    <property type="match status" value="1"/>
</dbReference>